<protein>
    <submittedName>
        <fullName evidence="4">Transcriptional regulator with XRE-family HTH domain</fullName>
    </submittedName>
</protein>
<dbReference type="PANTHER" id="PTHR46558">
    <property type="entry name" value="TRACRIPTIONAL REGULATORY PROTEIN-RELATED-RELATED"/>
    <property type="match status" value="1"/>
</dbReference>
<dbReference type="SUPFAM" id="SSF47413">
    <property type="entry name" value="lambda repressor-like DNA-binding domains"/>
    <property type="match status" value="1"/>
</dbReference>
<proteinExistence type="predicted"/>
<evidence type="ECO:0000313" key="4">
    <source>
        <dbReference type="EMBL" id="NIJ53971.1"/>
    </source>
</evidence>
<gene>
    <name evidence="4" type="ORF">FHS68_003153</name>
</gene>
<keyword evidence="1" id="KW-0238">DNA-binding</keyword>
<name>A0ABX0ULU3_9BACT</name>
<dbReference type="CDD" id="cd00093">
    <property type="entry name" value="HTH_XRE"/>
    <property type="match status" value="1"/>
</dbReference>
<evidence type="ECO:0000256" key="2">
    <source>
        <dbReference type="SAM" id="MobiDB-lite"/>
    </source>
</evidence>
<dbReference type="PROSITE" id="PS50943">
    <property type="entry name" value="HTH_CROC1"/>
    <property type="match status" value="1"/>
</dbReference>
<evidence type="ECO:0000256" key="1">
    <source>
        <dbReference type="ARBA" id="ARBA00023125"/>
    </source>
</evidence>
<reference evidence="4 5" key="1">
    <citation type="submission" date="2020-03" db="EMBL/GenBank/DDBJ databases">
        <title>Genomic Encyclopedia of Type Strains, Phase IV (KMG-IV): sequencing the most valuable type-strain genomes for metagenomic binning, comparative biology and taxonomic classification.</title>
        <authorList>
            <person name="Goeker M."/>
        </authorList>
    </citation>
    <scope>NUCLEOTIDE SEQUENCE [LARGE SCALE GENOMIC DNA]</scope>
    <source>
        <strain evidence="4 5">DSM 102865</strain>
    </source>
</reference>
<accession>A0ABX0ULU3</accession>
<dbReference type="Pfam" id="PF01381">
    <property type="entry name" value="HTH_3"/>
    <property type="match status" value="1"/>
</dbReference>
<evidence type="ECO:0000313" key="5">
    <source>
        <dbReference type="Proteomes" id="UP001179181"/>
    </source>
</evidence>
<sequence>MSIVSNNIKYLRRLNGLTQEQFARKIAIKRSLLGAYEEARANPNLTNLKNMAAAFGITVDNLLKNDLRKLRETPDLSLPLSAPRPMTVSHSGNLTPPVPARTPTFAEPQPLSKIIENYQQPEPAIRMVSRQVNFKPINGDLQSQQTPPVRQVTNVPSPLPQPAMNQPSAQIPVFNNQYQPNQFNNQPEERSTNYPTIQWVANNLQFDYLSNFQNPSYLTNLPSFQLPNLPSGYYRAFESSEDFTYPGALLVGTFIRNWYDIKDGMQYVFVLRGQGFVCRKAYNQVKEAGILLLTSDNPSVSALEVPLQEVLEVWEVKAFISTQMPTSQPSLERVSQLIDELQMELGQYKQR</sequence>
<dbReference type="Proteomes" id="UP001179181">
    <property type="component" value="Unassembled WGS sequence"/>
</dbReference>
<organism evidence="4 5">
    <name type="scientific">Dyadobacter arcticus</name>
    <dbReference type="NCBI Taxonomy" id="1078754"/>
    <lineage>
        <taxon>Bacteria</taxon>
        <taxon>Pseudomonadati</taxon>
        <taxon>Bacteroidota</taxon>
        <taxon>Cytophagia</taxon>
        <taxon>Cytophagales</taxon>
        <taxon>Spirosomataceae</taxon>
        <taxon>Dyadobacter</taxon>
    </lineage>
</organism>
<evidence type="ECO:0000259" key="3">
    <source>
        <dbReference type="PROSITE" id="PS50943"/>
    </source>
</evidence>
<dbReference type="InterPro" id="IPR010982">
    <property type="entry name" value="Lambda_DNA-bd_dom_sf"/>
</dbReference>
<dbReference type="RefSeq" id="WP_167271642.1">
    <property type="nucleotide sequence ID" value="NZ_JAASQJ010000003.1"/>
</dbReference>
<dbReference type="PANTHER" id="PTHR46558:SF4">
    <property type="entry name" value="DNA-BIDING PHAGE PROTEIN"/>
    <property type="match status" value="1"/>
</dbReference>
<dbReference type="SMART" id="SM00530">
    <property type="entry name" value="HTH_XRE"/>
    <property type="match status" value="1"/>
</dbReference>
<dbReference type="InterPro" id="IPR001387">
    <property type="entry name" value="Cro/C1-type_HTH"/>
</dbReference>
<feature type="region of interest" description="Disordered" evidence="2">
    <location>
        <begin position="76"/>
        <end position="98"/>
    </location>
</feature>
<keyword evidence="5" id="KW-1185">Reference proteome</keyword>
<dbReference type="Gene3D" id="1.10.260.40">
    <property type="entry name" value="lambda repressor-like DNA-binding domains"/>
    <property type="match status" value="1"/>
</dbReference>
<dbReference type="EMBL" id="JAASQJ010000003">
    <property type="protein sequence ID" value="NIJ53971.1"/>
    <property type="molecule type" value="Genomic_DNA"/>
</dbReference>
<feature type="domain" description="HTH cro/C1-type" evidence="3">
    <location>
        <begin position="8"/>
        <end position="62"/>
    </location>
</feature>
<comment type="caution">
    <text evidence="4">The sequence shown here is derived from an EMBL/GenBank/DDBJ whole genome shotgun (WGS) entry which is preliminary data.</text>
</comment>